<comment type="similarity">
    <text evidence="2">Belongs to the PRP31 family.</text>
</comment>
<evidence type="ECO:0000259" key="10">
    <source>
        <dbReference type="PROSITE" id="PS51358"/>
    </source>
</evidence>
<evidence type="ECO:0000256" key="2">
    <source>
        <dbReference type="ARBA" id="ARBA00005572"/>
    </source>
</evidence>
<gene>
    <name evidence="11" type="primary">MPUL0C00650</name>
    <name evidence="11" type="ORF">METSCH_C00650</name>
</gene>
<dbReference type="GO" id="GO:0000244">
    <property type="term" value="P:spliceosomal tri-snRNP complex assembly"/>
    <property type="evidence" value="ECO:0007669"/>
    <property type="project" value="InterPro"/>
</dbReference>
<evidence type="ECO:0000256" key="8">
    <source>
        <dbReference type="ARBA" id="ARBA00023274"/>
    </source>
</evidence>
<keyword evidence="3" id="KW-0507">mRNA processing</keyword>
<keyword evidence="12" id="KW-1185">Reference proteome</keyword>
<dbReference type="GO" id="GO:0003723">
    <property type="term" value="F:RNA binding"/>
    <property type="evidence" value="ECO:0007669"/>
    <property type="project" value="UniProtKB-KW"/>
</dbReference>
<dbReference type="GO" id="GO:0071011">
    <property type="term" value="C:precatalytic spliceosome"/>
    <property type="evidence" value="ECO:0007669"/>
    <property type="project" value="TreeGrafter"/>
</dbReference>
<dbReference type="GO" id="GO:0046540">
    <property type="term" value="C:U4/U6 x U5 tri-snRNP complex"/>
    <property type="evidence" value="ECO:0007669"/>
    <property type="project" value="InterPro"/>
</dbReference>
<dbReference type="PANTHER" id="PTHR13904:SF0">
    <property type="entry name" value="U4_U6 SMALL NUCLEAR RIBONUCLEOPROTEIN PRP31"/>
    <property type="match status" value="1"/>
</dbReference>
<feature type="domain" description="Nop" evidence="10">
    <location>
        <begin position="244"/>
        <end position="361"/>
    </location>
</feature>
<dbReference type="PANTHER" id="PTHR13904">
    <property type="entry name" value="PRE-MRNA SPLICING FACTOR PRP31"/>
    <property type="match status" value="1"/>
</dbReference>
<evidence type="ECO:0000313" key="12">
    <source>
        <dbReference type="Proteomes" id="UP000292447"/>
    </source>
</evidence>
<keyword evidence="4" id="KW-0747">Spliceosome</keyword>
<keyword evidence="7" id="KW-0539">Nucleus</keyword>
<evidence type="ECO:0000256" key="7">
    <source>
        <dbReference type="ARBA" id="ARBA00023242"/>
    </source>
</evidence>
<evidence type="ECO:0000256" key="4">
    <source>
        <dbReference type="ARBA" id="ARBA00022728"/>
    </source>
</evidence>
<sequence length="504" mass="55856">MDYENALMEDFESDSDTLDIPMENEPEHVEENTETSDSSAKPSSLRELLEQSRNTTIEQRLQQLDGLSTTDLSQLSNVKDVIPQIRAELAKYADLMDTEFMDLIASISQQSHSAEYSFLVQLSDLPVLINEEIGLLKRAVAARYKVVFPELETLVANPVDYCRIVREIGQDLIGIRTHEPLLKAIVLSEKVLTIVMAALQQFAAAFELSTHDMNLIIEACGVVIELNLFLQEISEFIAGKLLKYAPNVSAIVGPVVTSQLLISIGSLSQLAQTPSCNLPSFGVRDLSSQKARLGLVRATGYIYQCPLVMGLPPEVVKQALRIISGKVVLAARIDLSRSSPQGEMGRAYLTEIETKLDKLLAPPELTATKALPVPKEQKLKKRGGRRFRKMKERFQMSELRKAQNKMSFATQETTVVDTFGEEIGLGMSKHMDGILVNRNTDARMSKAMVGRLQLQKERELLDTIILAPGKRSREEDVGDVAANVGANVGAAWGTMKRQKVEDEI</sequence>
<evidence type="ECO:0000256" key="6">
    <source>
        <dbReference type="ARBA" id="ARBA00023187"/>
    </source>
</evidence>
<dbReference type="Proteomes" id="UP000292447">
    <property type="component" value="Chromosome III"/>
</dbReference>
<organism evidence="11 12">
    <name type="scientific">Metschnikowia aff. pulcherrima</name>
    <dbReference type="NCBI Taxonomy" id="2163413"/>
    <lineage>
        <taxon>Eukaryota</taxon>
        <taxon>Fungi</taxon>
        <taxon>Dikarya</taxon>
        <taxon>Ascomycota</taxon>
        <taxon>Saccharomycotina</taxon>
        <taxon>Pichiomycetes</taxon>
        <taxon>Metschnikowiaceae</taxon>
        <taxon>Metschnikowia</taxon>
    </lineage>
</organism>
<dbReference type="Pfam" id="PF09785">
    <property type="entry name" value="Prp31_C"/>
    <property type="match status" value="1"/>
</dbReference>
<keyword evidence="6" id="KW-0508">mRNA splicing</keyword>
<dbReference type="GO" id="GO:0005687">
    <property type="term" value="C:U4 snRNP"/>
    <property type="evidence" value="ECO:0007669"/>
    <property type="project" value="TreeGrafter"/>
</dbReference>
<proteinExistence type="inferred from homology"/>
<keyword evidence="8 11" id="KW-0687">Ribonucleoprotein</keyword>
<dbReference type="InterPro" id="IPR002687">
    <property type="entry name" value="Nop_dom"/>
</dbReference>
<name>A0A4P6XL54_9ASCO</name>
<evidence type="ECO:0000256" key="1">
    <source>
        <dbReference type="ARBA" id="ARBA00004123"/>
    </source>
</evidence>
<protein>
    <submittedName>
        <fullName evidence="11">U4/U6 small ribonucleoprotein PRP31</fullName>
    </submittedName>
</protein>
<feature type="region of interest" description="Disordered" evidence="9">
    <location>
        <begin position="1"/>
        <end position="47"/>
    </location>
</feature>
<dbReference type="AlphaFoldDB" id="A0A4P6XL54"/>
<dbReference type="InterPro" id="IPR019175">
    <property type="entry name" value="Prp31_C"/>
</dbReference>
<dbReference type="EMBL" id="CP034458">
    <property type="protein sequence ID" value="QBM88102.1"/>
    <property type="molecule type" value="Genomic_DNA"/>
</dbReference>
<accession>A0A4P6XL54</accession>
<dbReference type="PROSITE" id="PS51358">
    <property type="entry name" value="NOP"/>
    <property type="match status" value="1"/>
</dbReference>
<dbReference type="InterPro" id="IPR012976">
    <property type="entry name" value="NOSIC"/>
</dbReference>
<dbReference type="SUPFAM" id="SSF89124">
    <property type="entry name" value="Nop domain"/>
    <property type="match status" value="1"/>
</dbReference>
<dbReference type="InterPro" id="IPR027105">
    <property type="entry name" value="Prp31"/>
</dbReference>
<dbReference type="STRING" id="2163413.A0A4P6XL54"/>
<reference evidence="12" key="1">
    <citation type="submission" date="2019-03" db="EMBL/GenBank/DDBJ databases">
        <title>Snf2 controls pulcherriminic acid biosynthesis and connects pigmentation and antifungal activity of the yeast Metschnikowia pulcherrima.</title>
        <authorList>
            <person name="Gore-Lloyd D."/>
            <person name="Sumann I."/>
            <person name="Brachmann A.O."/>
            <person name="Schneeberger K."/>
            <person name="Ortiz-Merino R.A."/>
            <person name="Moreno-Beltran M."/>
            <person name="Schlaefli M."/>
            <person name="Kirner P."/>
            <person name="Santos Kron A."/>
            <person name="Wolfe K.H."/>
            <person name="Piel J."/>
            <person name="Ahrens C.H."/>
            <person name="Henk D."/>
            <person name="Freimoser F.M."/>
        </authorList>
    </citation>
    <scope>NUCLEOTIDE SEQUENCE [LARGE SCALE GENOMIC DNA]</scope>
    <source>
        <strain evidence="12">APC 1.2</strain>
    </source>
</reference>
<dbReference type="Gene3D" id="1.10.287.4070">
    <property type="match status" value="1"/>
</dbReference>
<feature type="compositionally biased region" description="Acidic residues" evidence="9">
    <location>
        <begin position="1"/>
        <end position="17"/>
    </location>
</feature>
<evidence type="ECO:0000256" key="5">
    <source>
        <dbReference type="ARBA" id="ARBA00022884"/>
    </source>
</evidence>
<evidence type="ECO:0000256" key="9">
    <source>
        <dbReference type="SAM" id="MobiDB-lite"/>
    </source>
</evidence>
<dbReference type="Gene3D" id="1.10.246.90">
    <property type="entry name" value="Nop domain"/>
    <property type="match status" value="1"/>
</dbReference>
<dbReference type="InterPro" id="IPR042239">
    <property type="entry name" value="Nop_C"/>
</dbReference>
<evidence type="ECO:0000256" key="3">
    <source>
        <dbReference type="ARBA" id="ARBA00022664"/>
    </source>
</evidence>
<dbReference type="Pfam" id="PF01798">
    <property type="entry name" value="Nop"/>
    <property type="match status" value="1"/>
</dbReference>
<evidence type="ECO:0000313" key="11">
    <source>
        <dbReference type="EMBL" id="QBM88102.1"/>
    </source>
</evidence>
<dbReference type="SMART" id="SM00931">
    <property type="entry name" value="NOSIC"/>
    <property type="match status" value="1"/>
</dbReference>
<dbReference type="InterPro" id="IPR036070">
    <property type="entry name" value="Nop_dom_sf"/>
</dbReference>
<keyword evidence="5" id="KW-0694">RNA-binding</keyword>
<comment type="subcellular location">
    <subcellularLocation>
        <location evidence="1">Nucleus</location>
    </subcellularLocation>
</comment>